<protein>
    <submittedName>
        <fullName evidence="1">Uncharacterized protein</fullName>
    </submittedName>
</protein>
<dbReference type="EMBL" id="CM047580">
    <property type="protein sequence ID" value="KAI9922968.1"/>
    <property type="molecule type" value="Genomic_DNA"/>
</dbReference>
<keyword evidence="2" id="KW-1185">Reference proteome</keyword>
<comment type="caution">
    <text evidence="1">The sequence shown here is derived from an EMBL/GenBank/DDBJ whole genome shotgun (WGS) entry which is preliminary data.</text>
</comment>
<proteinExistence type="predicted"/>
<evidence type="ECO:0000313" key="1">
    <source>
        <dbReference type="EMBL" id="KAI9922968.1"/>
    </source>
</evidence>
<accession>A0ACC0WYM3</accession>
<dbReference type="Proteomes" id="UP001163321">
    <property type="component" value="Chromosome 1"/>
</dbReference>
<organism evidence="1 2">
    <name type="scientific">Peronosclerospora sorghi</name>
    <dbReference type="NCBI Taxonomy" id="230839"/>
    <lineage>
        <taxon>Eukaryota</taxon>
        <taxon>Sar</taxon>
        <taxon>Stramenopiles</taxon>
        <taxon>Oomycota</taxon>
        <taxon>Peronosporomycetes</taxon>
        <taxon>Peronosporales</taxon>
        <taxon>Peronosporaceae</taxon>
        <taxon>Peronosclerospora</taxon>
    </lineage>
</organism>
<sequence length="93" mass="10658">MHVKPHRSFKKKITTEFVNSFQIKSSATSQSHPRALNAASMPQHTAAVDKTRRQLSRHSHINHRTIQVLFNHHVHHENVQLSLEVTSLLGSEH</sequence>
<gene>
    <name evidence="1" type="ORF">PsorP6_002317</name>
</gene>
<reference evidence="1 2" key="1">
    <citation type="journal article" date="2022" name="bioRxiv">
        <title>The genome of the oomycete Peronosclerospora sorghi, a cosmopolitan pathogen of maize and sorghum, is inflated with dispersed pseudogenes.</title>
        <authorList>
            <person name="Fletcher K."/>
            <person name="Martin F."/>
            <person name="Isakeit T."/>
            <person name="Cavanaugh K."/>
            <person name="Magill C."/>
            <person name="Michelmore R."/>
        </authorList>
    </citation>
    <scope>NUCLEOTIDE SEQUENCE [LARGE SCALE GENOMIC DNA]</scope>
    <source>
        <strain evidence="1">P6</strain>
    </source>
</reference>
<name>A0ACC0WYM3_9STRA</name>
<evidence type="ECO:0000313" key="2">
    <source>
        <dbReference type="Proteomes" id="UP001163321"/>
    </source>
</evidence>